<organism evidence="1 2">
    <name type="scientific">Cryptotermes secundus</name>
    <dbReference type="NCBI Taxonomy" id="105785"/>
    <lineage>
        <taxon>Eukaryota</taxon>
        <taxon>Metazoa</taxon>
        <taxon>Ecdysozoa</taxon>
        <taxon>Arthropoda</taxon>
        <taxon>Hexapoda</taxon>
        <taxon>Insecta</taxon>
        <taxon>Pterygota</taxon>
        <taxon>Neoptera</taxon>
        <taxon>Polyneoptera</taxon>
        <taxon>Dictyoptera</taxon>
        <taxon>Blattodea</taxon>
        <taxon>Blattoidea</taxon>
        <taxon>Termitoidae</taxon>
        <taxon>Kalotermitidae</taxon>
        <taxon>Cryptotermitinae</taxon>
        <taxon>Cryptotermes</taxon>
    </lineage>
</organism>
<keyword evidence="2" id="KW-1185">Reference proteome</keyword>
<sequence>MAGRDSAVGIATSFWLNDRGASVRVPVRSIIFTSLCFSPGVKRPGREADGSPPTSAEVKKTWVYTSTPLYAFMV</sequence>
<gene>
    <name evidence="1" type="ORF">B7P43_G09411</name>
</gene>
<accession>A0A2J7R4Q5</accession>
<name>A0A2J7R4Q5_9NEOP</name>
<dbReference type="InParanoid" id="A0A2J7R4Q5"/>
<evidence type="ECO:0000313" key="2">
    <source>
        <dbReference type="Proteomes" id="UP000235965"/>
    </source>
</evidence>
<dbReference type="AlphaFoldDB" id="A0A2J7R4Q5"/>
<evidence type="ECO:0000313" key="1">
    <source>
        <dbReference type="EMBL" id="PNF35818.1"/>
    </source>
</evidence>
<comment type="caution">
    <text evidence="1">The sequence shown here is derived from an EMBL/GenBank/DDBJ whole genome shotgun (WGS) entry which is preliminary data.</text>
</comment>
<protein>
    <submittedName>
        <fullName evidence="1">Uncharacterized protein</fullName>
    </submittedName>
</protein>
<dbReference type="Proteomes" id="UP000235965">
    <property type="component" value="Unassembled WGS sequence"/>
</dbReference>
<proteinExistence type="predicted"/>
<dbReference type="EMBL" id="NEVH01007402">
    <property type="protein sequence ID" value="PNF35818.1"/>
    <property type="molecule type" value="Genomic_DNA"/>
</dbReference>
<reference evidence="1 2" key="1">
    <citation type="submission" date="2017-12" db="EMBL/GenBank/DDBJ databases">
        <title>Hemimetabolous genomes reveal molecular basis of termite eusociality.</title>
        <authorList>
            <person name="Harrison M.C."/>
            <person name="Jongepier E."/>
            <person name="Robertson H.M."/>
            <person name="Arning N."/>
            <person name="Bitard-Feildel T."/>
            <person name="Chao H."/>
            <person name="Childers C.P."/>
            <person name="Dinh H."/>
            <person name="Doddapaneni H."/>
            <person name="Dugan S."/>
            <person name="Gowin J."/>
            <person name="Greiner C."/>
            <person name="Han Y."/>
            <person name="Hu H."/>
            <person name="Hughes D.S.T."/>
            <person name="Huylmans A.-K."/>
            <person name="Kemena C."/>
            <person name="Kremer L.P.M."/>
            <person name="Lee S.L."/>
            <person name="Lopez-Ezquerra A."/>
            <person name="Mallet L."/>
            <person name="Monroy-Kuhn J.M."/>
            <person name="Moser A."/>
            <person name="Murali S.C."/>
            <person name="Muzny D.M."/>
            <person name="Otani S."/>
            <person name="Piulachs M.-D."/>
            <person name="Poelchau M."/>
            <person name="Qu J."/>
            <person name="Schaub F."/>
            <person name="Wada-Katsumata A."/>
            <person name="Worley K.C."/>
            <person name="Xie Q."/>
            <person name="Ylla G."/>
            <person name="Poulsen M."/>
            <person name="Gibbs R.A."/>
            <person name="Schal C."/>
            <person name="Richards S."/>
            <person name="Belles X."/>
            <person name="Korb J."/>
            <person name="Bornberg-Bauer E."/>
        </authorList>
    </citation>
    <scope>NUCLEOTIDE SEQUENCE [LARGE SCALE GENOMIC DNA]</scope>
    <source>
        <tissue evidence="1">Whole body</tissue>
    </source>
</reference>